<protein>
    <recommendedName>
        <fullName evidence="2">Response regulatory domain-containing protein</fullName>
    </recommendedName>
</protein>
<dbReference type="Gene3D" id="3.40.50.2300">
    <property type="match status" value="1"/>
</dbReference>
<dbReference type="InterPro" id="IPR050595">
    <property type="entry name" value="Bact_response_regulator"/>
</dbReference>
<evidence type="ECO:0000256" key="1">
    <source>
        <dbReference type="ARBA" id="ARBA00022553"/>
    </source>
</evidence>
<sequence length="122" mass="14008">MEPHILKTIVIDDSKLQRTAVAELIRKHPNLDLIADYKNGIEARVAMDKEPVDLVFLDIEMPIISGFDFIESLKERPKIILITGKADYAMKAFDYDVTDYLLKPINFSRFNTSVRKALINLK</sequence>
<dbReference type="AlphaFoldDB" id="A0A0F9FZY3"/>
<dbReference type="SMART" id="SM00448">
    <property type="entry name" value="REC"/>
    <property type="match status" value="1"/>
</dbReference>
<comment type="caution">
    <text evidence="3">The sequence shown here is derived from an EMBL/GenBank/DDBJ whole genome shotgun (WGS) entry which is preliminary data.</text>
</comment>
<dbReference type="InterPro" id="IPR011006">
    <property type="entry name" value="CheY-like_superfamily"/>
</dbReference>
<dbReference type="PANTHER" id="PTHR44591:SF3">
    <property type="entry name" value="RESPONSE REGULATORY DOMAIN-CONTAINING PROTEIN"/>
    <property type="match status" value="1"/>
</dbReference>
<evidence type="ECO:0000313" key="3">
    <source>
        <dbReference type="EMBL" id="KKL91989.1"/>
    </source>
</evidence>
<dbReference type="GO" id="GO:0000160">
    <property type="term" value="P:phosphorelay signal transduction system"/>
    <property type="evidence" value="ECO:0007669"/>
    <property type="project" value="InterPro"/>
</dbReference>
<proteinExistence type="predicted"/>
<reference evidence="3" key="1">
    <citation type="journal article" date="2015" name="Nature">
        <title>Complex archaea that bridge the gap between prokaryotes and eukaryotes.</title>
        <authorList>
            <person name="Spang A."/>
            <person name="Saw J.H."/>
            <person name="Jorgensen S.L."/>
            <person name="Zaremba-Niedzwiedzka K."/>
            <person name="Martijn J."/>
            <person name="Lind A.E."/>
            <person name="van Eijk R."/>
            <person name="Schleper C."/>
            <person name="Guy L."/>
            <person name="Ettema T.J."/>
        </authorList>
    </citation>
    <scope>NUCLEOTIDE SEQUENCE</scope>
</reference>
<feature type="domain" description="Response regulatory" evidence="2">
    <location>
        <begin position="7"/>
        <end position="118"/>
    </location>
</feature>
<dbReference type="Pfam" id="PF00072">
    <property type="entry name" value="Response_reg"/>
    <property type="match status" value="1"/>
</dbReference>
<dbReference type="SUPFAM" id="SSF52172">
    <property type="entry name" value="CheY-like"/>
    <property type="match status" value="1"/>
</dbReference>
<dbReference type="PANTHER" id="PTHR44591">
    <property type="entry name" value="STRESS RESPONSE REGULATOR PROTEIN 1"/>
    <property type="match status" value="1"/>
</dbReference>
<dbReference type="PROSITE" id="PS50110">
    <property type="entry name" value="RESPONSE_REGULATORY"/>
    <property type="match status" value="1"/>
</dbReference>
<feature type="non-terminal residue" evidence="3">
    <location>
        <position position="122"/>
    </location>
</feature>
<name>A0A0F9FZY3_9ZZZZ</name>
<dbReference type="InterPro" id="IPR001789">
    <property type="entry name" value="Sig_transdc_resp-reg_receiver"/>
</dbReference>
<keyword evidence="1" id="KW-0597">Phosphoprotein</keyword>
<evidence type="ECO:0000259" key="2">
    <source>
        <dbReference type="PROSITE" id="PS50110"/>
    </source>
</evidence>
<gene>
    <name evidence="3" type="ORF">LCGC14_1889200</name>
</gene>
<dbReference type="EMBL" id="LAZR01019589">
    <property type="protein sequence ID" value="KKL91989.1"/>
    <property type="molecule type" value="Genomic_DNA"/>
</dbReference>
<organism evidence="3">
    <name type="scientific">marine sediment metagenome</name>
    <dbReference type="NCBI Taxonomy" id="412755"/>
    <lineage>
        <taxon>unclassified sequences</taxon>
        <taxon>metagenomes</taxon>
        <taxon>ecological metagenomes</taxon>
    </lineage>
</organism>
<accession>A0A0F9FZY3</accession>